<dbReference type="RefSeq" id="WP_379705350.1">
    <property type="nucleotide sequence ID" value="NZ_JBHTAT010000001.1"/>
</dbReference>
<feature type="transmembrane region" description="Helical" evidence="1">
    <location>
        <begin position="142"/>
        <end position="162"/>
    </location>
</feature>
<dbReference type="GeneID" id="96954883"/>
<feature type="transmembrane region" description="Helical" evidence="1">
    <location>
        <begin position="280"/>
        <end position="301"/>
    </location>
</feature>
<keyword evidence="3" id="KW-1185">Reference proteome</keyword>
<feature type="transmembrane region" description="Helical" evidence="1">
    <location>
        <begin position="227"/>
        <end position="248"/>
    </location>
</feature>
<gene>
    <name evidence="2" type="ORF">ACFQKE_14495</name>
</gene>
<feature type="transmembrane region" description="Helical" evidence="1">
    <location>
        <begin position="99"/>
        <end position="122"/>
    </location>
</feature>
<evidence type="ECO:0000313" key="2">
    <source>
        <dbReference type="EMBL" id="MFC7256492.1"/>
    </source>
</evidence>
<feature type="transmembrane region" description="Helical" evidence="1">
    <location>
        <begin position="7"/>
        <end position="33"/>
    </location>
</feature>
<dbReference type="AlphaFoldDB" id="A0ABD6A290"/>
<proteinExistence type="predicted"/>
<accession>A0ABD6A290</accession>
<feature type="transmembrane region" description="Helical" evidence="1">
    <location>
        <begin position="174"/>
        <end position="197"/>
    </location>
</feature>
<sequence>MPLRRAVPAAVGSVPLVTELTVVVCSLVGLNLWRRVVTALQPSLLATIPERTVLPVGPLLVGGVLLAGVVCYGAGYAVLRGIDVGLRPPAAADRRTLGLAVGVPLGMVALTKTVAVFTGVPYNAFTTSAYSAGTPVTAVPSLLGPGLLVGALSLTVVCQVLVQGTFARVVDGRRAALLTTVFAAVVLTSSTGGLTAFPDRGKLALATVFVVTLALALYAVDEVDREWLQYLAYLPVSAVLGLVVLSWANATDSLAELLFGATHAAVLGLAATGYERTDSLVVPAAAYLTVLLANEVVVVLFEAGMQSW</sequence>
<keyword evidence="1" id="KW-0472">Membrane</keyword>
<reference evidence="2 3" key="1">
    <citation type="journal article" date="2019" name="Int. J. Syst. Evol. Microbiol.">
        <title>The Global Catalogue of Microorganisms (GCM) 10K type strain sequencing project: providing services to taxonomists for standard genome sequencing and annotation.</title>
        <authorList>
            <consortium name="The Broad Institute Genomics Platform"/>
            <consortium name="The Broad Institute Genome Sequencing Center for Infectious Disease"/>
            <person name="Wu L."/>
            <person name="Ma J."/>
        </authorList>
    </citation>
    <scope>NUCLEOTIDE SEQUENCE [LARGE SCALE GENOMIC DNA]</scope>
    <source>
        <strain evidence="2 3">GX21</strain>
    </source>
</reference>
<comment type="caution">
    <text evidence="2">The sequence shown here is derived from an EMBL/GenBank/DDBJ whole genome shotgun (WGS) entry which is preliminary data.</text>
</comment>
<feature type="transmembrane region" description="Helical" evidence="1">
    <location>
        <begin position="53"/>
        <end position="79"/>
    </location>
</feature>
<organism evidence="2 3">
    <name type="scientific">Haloplanus litoreus</name>
    <dbReference type="NCBI Taxonomy" id="767515"/>
    <lineage>
        <taxon>Archaea</taxon>
        <taxon>Methanobacteriati</taxon>
        <taxon>Methanobacteriota</taxon>
        <taxon>Stenosarchaea group</taxon>
        <taxon>Halobacteria</taxon>
        <taxon>Halobacteriales</taxon>
        <taxon>Haloferacaceae</taxon>
        <taxon>Haloplanus</taxon>
    </lineage>
</organism>
<name>A0ABD6A290_9EURY</name>
<evidence type="ECO:0000256" key="1">
    <source>
        <dbReference type="SAM" id="Phobius"/>
    </source>
</evidence>
<evidence type="ECO:0000313" key="3">
    <source>
        <dbReference type="Proteomes" id="UP001596434"/>
    </source>
</evidence>
<dbReference type="Proteomes" id="UP001596434">
    <property type="component" value="Unassembled WGS sequence"/>
</dbReference>
<dbReference type="EMBL" id="JBHTAT010000001">
    <property type="protein sequence ID" value="MFC7256492.1"/>
    <property type="molecule type" value="Genomic_DNA"/>
</dbReference>
<keyword evidence="1" id="KW-1133">Transmembrane helix</keyword>
<keyword evidence="1" id="KW-0812">Transmembrane</keyword>
<feature type="transmembrane region" description="Helical" evidence="1">
    <location>
        <begin position="203"/>
        <end position="220"/>
    </location>
</feature>
<protein>
    <submittedName>
        <fullName evidence="2">Uncharacterized protein</fullName>
    </submittedName>
</protein>